<dbReference type="EMBL" id="APCN01007299">
    <property type="status" value="NOT_ANNOTATED_CDS"/>
    <property type="molecule type" value="Genomic_DNA"/>
</dbReference>
<evidence type="ECO:0000256" key="4">
    <source>
        <dbReference type="ARBA" id="ARBA00022722"/>
    </source>
</evidence>
<comment type="similarity">
    <text evidence="3">Belongs to the HARBI1 family.</text>
</comment>
<name>A0A182I8H0_ANOAR</name>
<dbReference type="GO" id="GO:0005634">
    <property type="term" value="C:nucleus"/>
    <property type="evidence" value="ECO:0007669"/>
    <property type="project" value="UniProtKB-SubCell"/>
</dbReference>
<evidence type="ECO:0000256" key="2">
    <source>
        <dbReference type="ARBA" id="ARBA00004123"/>
    </source>
</evidence>
<proteinExistence type="inferred from homology"/>
<dbReference type="VEuPathDB" id="VectorBase:AARA21_014121"/>
<keyword evidence="4" id="KW-0540">Nuclease</keyword>
<sequence>FVRNFRVNKSLFKKILHLIAPELKPRHNRGLKAKQKLAATLKFLAQGSYQLGVGNDFTIPMAQSTFSEVLHETLRVMQTKLLKYITLQMSEVEKTEARNYFYQKSGIPGVVMCIDGSHIRILAPNGDRVPYYYRKGYYSLNALMPWLIKPYINAAPNSPETNFNQRHAQARAVIENAFGVLKGKFRCLLGERLLRYSPSKCVRIINVSCALHN</sequence>
<accession>A0A182I8H0</accession>
<keyword evidence="7" id="KW-0539">Nucleus</keyword>
<keyword evidence="5" id="KW-0479">Metal-binding</keyword>
<dbReference type="GO" id="GO:0004518">
    <property type="term" value="F:nuclease activity"/>
    <property type="evidence" value="ECO:0007669"/>
    <property type="project" value="UniProtKB-KW"/>
</dbReference>
<evidence type="ECO:0000256" key="3">
    <source>
        <dbReference type="ARBA" id="ARBA00006958"/>
    </source>
</evidence>
<keyword evidence="6" id="KW-0378">Hydrolase</keyword>
<dbReference type="PANTHER" id="PTHR22930:SF289">
    <property type="entry name" value="DDE TNP4 DOMAIN-CONTAINING PROTEIN-RELATED"/>
    <property type="match status" value="1"/>
</dbReference>
<dbReference type="PANTHER" id="PTHR22930">
    <property type="match status" value="1"/>
</dbReference>
<dbReference type="Pfam" id="PF13359">
    <property type="entry name" value="DDE_Tnp_4"/>
    <property type="match status" value="1"/>
</dbReference>
<dbReference type="EnsemblMetazoa" id="AARA009880-RA">
    <property type="protein sequence ID" value="AARA009880-PA"/>
    <property type="gene ID" value="AARA009880"/>
</dbReference>
<comment type="cofactor">
    <cofactor evidence="1">
        <name>a divalent metal cation</name>
        <dbReference type="ChEBI" id="CHEBI:60240"/>
    </cofactor>
</comment>
<evidence type="ECO:0000256" key="6">
    <source>
        <dbReference type="ARBA" id="ARBA00022801"/>
    </source>
</evidence>
<dbReference type="InterPro" id="IPR027806">
    <property type="entry name" value="HARBI1_dom"/>
</dbReference>
<evidence type="ECO:0000313" key="9">
    <source>
        <dbReference type="Proteomes" id="UP000075840"/>
    </source>
</evidence>
<dbReference type="AlphaFoldDB" id="A0A182I8H0"/>
<evidence type="ECO:0000256" key="1">
    <source>
        <dbReference type="ARBA" id="ARBA00001968"/>
    </source>
</evidence>
<evidence type="ECO:0000256" key="7">
    <source>
        <dbReference type="ARBA" id="ARBA00023242"/>
    </source>
</evidence>
<dbReference type="Proteomes" id="UP000075840">
    <property type="component" value="Unassembled WGS sequence"/>
</dbReference>
<comment type="subcellular location">
    <subcellularLocation>
        <location evidence="2">Nucleus</location>
    </subcellularLocation>
</comment>
<organism evidence="8 9">
    <name type="scientific">Anopheles arabiensis</name>
    <name type="common">Mosquito</name>
    <dbReference type="NCBI Taxonomy" id="7173"/>
    <lineage>
        <taxon>Eukaryota</taxon>
        <taxon>Metazoa</taxon>
        <taxon>Ecdysozoa</taxon>
        <taxon>Arthropoda</taxon>
        <taxon>Hexapoda</taxon>
        <taxon>Insecta</taxon>
        <taxon>Pterygota</taxon>
        <taxon>Neoptera</taxon>
        <taxon>Endopterygota</taxon>
        <taxon>Diptera</taxon>
        <taxon>Nematocera</taxon>
        <taxon>Culicoidea</taxon>
        <taxon>Culicidae</taxon>
        <taxon>Anophelinae</taxon>
        <taxon>Anopheles</taxon>
    </lineage>
</organism>
<dbReference type="GO" id="GO:0046872">
    <property type="term" value="F:metal ion binding"/>
    <property type="evidence" value="ECO:0007669"/>
    <property type="project" value="UniProtKB-KW"/>
</dbReference>
<dbReference type="InterPro" id="IPR045249">
    <property type="entry name" value="HARBI1-like"/>
</dbReference>
<reference evidence="8" key="1">
    <citation type="submission" date="2022-08" db="UniProtKB">
        <authorList>
            <consortium name="EnsemblMetazoa"/>
        </authorList>
    </citation>
    <scope>IDENTIFICATION</scope>
    <source>
        <strain evidence="8">Dongola</strain>
    </source>
</reference>
<protein>
    <submittedName>
        <fullName evidence="8">Uncharacterized protein</fullName>
    </submittedName>
</protein>
<keyword evidence="9" id="KW-1185">Reference proteome</keyword>
<dbReference type="GO" id="GO:0016787">
    <property type="term" value="F:hydrolase activity"/>
    <property type="evidence" value="ECO:0007669"/>
    <property type="project" value="UniProtKB-KW"/>
</dbReference>
<dbReference type="VEuPathDB" id="VectorBase:AARA009880"/>
<evidence type="ECO:0000313" key="8">
    <source>
        <dbReference type="EnsemblMetazoa" id="AARA009880-PA"/>
    </source>
</evidence>
<evidence type="ECO:0000256" key="5">
    <source>
        <dbReference type="ARBA" id="ARBA00022723"/>
    </source>
</evidence>